<evidence type="ECO:0000256" key="2">
    <source>
        <dbReference type="ARBA" id="ARBA00023163"/>
    </source>
</evidence>
<dbReference type="Pfam" id="PF21993">
    <property type="entry name" value="TetR_C_13_2"/>
    <property type="match status" value="1"/>
</dbReference>
<dbReference type="PANTHER" id="PTHR47506">
    <property type="entry name" value="TRANSCRIPTIONAL REGULATORY PROTEIN"/>
    <property type="match status" value="1"/>
</dbReference>
<keyword evidence="5" id="KW-1185">Reference proteome</keyword>
<sequence>MNSHSRGSLSKGAATQQRMVESMLELVQVHGYAGSGLNTVLAHSGAPKGSLYFHFPEGKEQLGERAVGLAAERFETLITDALTAADPRSSAGSVVESVLEVLCRMLVESDFSVGCPVSVVALEMGVESERLRSACERAYESWIVPVADFLVSRGHGATAARATASSVISLVEGAMIVARARRDVQPMRDAARTLRTLLDLPPVPTEAGK</sequence>
<organism evidence="4 5">
    <name type="scientific">Micromonospora coxensis</name>
    <dbReference type="NCBI Taxonomy" id="356852"/>
    <lineage>
        <taxon>Bacteria</taxon>
        <taxon>Bacillati</taxon>
        <taxon>Actinomycetota</taxon>
        <taxon>Actinomycetes</taxon>
        <taxon>Micromonosporales</taxon>
        <taxon>Micromonosporaceae</taxon>
        <taxon>Micromonospora</taxon>
    </lineage>
</organism>
<dbReference type="PANTHER" id="PTHR47506:SF3">
    <property type="entry name" value="HTH-TYPE TRANSCRIPTIONAL REGULATOR LMRA"/>
    <property type="match status" value="1"/>
</dbReference>
<dbReference type="Gene3D" id="1.10.357.10">
    <property type="entry name" value="Tetracycline Repressor, domain 2"/>
    <property type="match status" value="1"/>
</dbReference>
<proteinExistence type="predicted"/>
<evidence type="ECO:0000259" key="3">
    <source>
        <dbReference type="Pfam" id="PF21993"/>
    </source>
</evidence>
<dbReference type="EMBL" id="LT607753">
    <property type="protein sequence ID" value="SCG40014.1"/>
    <property type="molecule type" value="Genomic_DNA"/>
</dbReference>
<dbReference type="InterPro" id="IPR009057">
    <property type="entry name" value="Homeodomain-like_sf"/>
</dbReference>
<protein>
    <submittedName>
        <fullName evidence="4">Transcriptional regulator, TetR family</fullName>
    </submittedName>
</protein>
<feature type="domain" description="Transcriptional regulator LmrA/YxaF-like C-terminal" evidence="3">
    <location>
        <begin position="95"/>
        <end position="192"/>
    </location>
</feature>
<reference evidence="5" key="1">
    <citation type="submission" date="2016-06" db="EMBL/GenBank/DDBJ databases">
        <authorList>
            <person name="Varghese N."/>
            <person name="Submissions Spin"/>
        </authorList>
    </citation>
    <scope>NUCLEOTIDE SEQUENCE [LARGE SCALE GENOMIC DNA]</scope>
    <source>
        <strain evidence="5">DSM 45161</strain>
    </source>
</reference>
<accession>A0A1C5H1X6</accession>
<dbReference type="Proteomes" id="UP000198215">
    <property type="component" value="Chromosome I"/>
</dbReference>
<dbReference type="InterPro" id="IPR054156">
    <property type="entry name" value="YxaF_TetR_C"/>
</dbReference>
<keyword evidence="2" id="KW-0804">Transcription</keyword>
<evidence type="ECO:0000256" key="1">
    <source>
        <dbReference type="ARBA" id="ARBA00023015"/>
    </source>
</evidence>
<dbReference type="RefSeq" id="WP_197701418.1">
    <property type="nucleotide sequence ID" value="NZ_LT607753.1"/>
</dbReference>
<gene>
    <name evidence="4" type="ORF">GA0070614_0699</name>
</gene>
<evidence type="ECO:0000313" key="5">
    <source>
        <dbReference type="Proteomes" id="UP000198215"/>
    </source>
</evidence>
<dbReference type="InterPro" id="IPR036271">
    <property type="entry name" value="Tet_transcr_reg_TetR-rel_C_sf"/>
</dbReference>
<evidence type="ECO:0000313" key="4">
    <source>
        <dbReference type="EMBL" id="SCG40014.1"/>
    </source>
</evidence>
<dbReference type="AlphaFoldDB" id="A0A1C5H1X6"/>
<keyword evidence="1" id="KW-0805">Transcription regulation</keyword>
<name>A0A1C5H1X6_9ACTN</name>
<dbReference type="SUPFAM" id="SSF46689">
    <property type="entry name" value="Homeodomain-like"/>
    <property type="match status" value="1"/>
</dbReference>
<dbReference type="SUPFAM" id="SSF48498">
    <property type="entry name" value="Tetracyclin repressor-like, C-terminal domain"/>
    <property type="match status" value="1"/>
</dbReference>